<dbReference type="InterPro" id="IPR039477">
    <property type="entry name" value="ILEI/PANDER_dom"/>
</dbReference>
<dbReference type="Pfam" id="PF07705">
    <property type="entry name" value="CARDB"/>
    <property type="match status" value="1"/>
</dbReference>
<organism evidence="5 6">
    <name type="scientific">Rufibacter roseus</name>
    <dbReference type="NCBI Taxonomy" id="1567108"/>
    <lineage>
        <taxon>Bacteria</taxon>
        <taxon>Pseudomonadati</taxon>
        <taxon>Bacteroidota</taxon>
        <taxon>Cytophagia</taxon>
        <taxon>Cytophagales</taxon>
        <taxon>Hymenobacteraceae</taxon>
        <taxon>Rufibacter</taxon>
    </lineage>
</organism>
<evidence type="ECO:0000256" key="1">
    <source>
        <dbReference type="ARBA" id="ARBA00022729"/>
    </source>
</evidence>
<keyword evidence="6" id="KW-1185">Reference proteome</keyword>
<dbReference type="InterPro" id="IPR029031">
    <property type="entry name" value="Gingipain_N_sf"/>
</dbReference>
<evidence type="ECO:0000313" key="6">
    <source>
        <dbReference type="Proteomes" id="UP001596405"/>
    </source>
</evidence>
<comment type="caution">
    <text evidence="5">The sequence shown here is derived from an EMBL/GenBank/DDBJ whole genome shotgun (WGS) entry which is preliminary data.</text>
</comment>
<evidence type="ECO:0000259" key="4">
    <source>
        <dbReference type="Pfam" id="PF15711"/>
    </source>
</evidence>
<dbReference type="RefSeq" id="WP_066623571.1">
    <property type="nucleotide sequence ID" value="NZ_JBHSYQ010000006.1"/>
</dbReference>
<dbReference type="CDD" id="cd02258">
    <property type="entry name" value="Peptidase_C25_N"/>
    <property type="match status" value="1"/>
</dbReference>
<dbReference type="Pfam" id="PF15711">
    <property type="entry name" value="ILEI"/>
    <property type="match status" value="1"/>
</dbReference>
<sequence>MKTTIYPSKIYFLALLLLTVLFGKAQQSFGQQFIYGNEWINYNQKYYKIKVPATGIYRLDHGYLQAAGISGVDPRNFQLYRRGKEVSIHVSGEADGSFDTGDFIEFYGEHNDGALDRELYKNPDADHINTYYSLYTDTAAYFLTWSAAPGKRMDTYAQDPASLNPEPWHWQENFFFDNGLYSRGRRFGENYMSWMDAGEGFTGGLTAGWTFTLPNMVTNPHAGGPSPKLEVAIFGVGDANDVDVFIKPPTGAERLVGTIQLADHESKKQVFTIAHTDFASDGRLIVRVTARKSTNGYRAFYFKTIYPQRNVISTNKLPFVNASPSPSPLSYLFEGSTAANAIAYDITSVDNIKRIQGTVNGAHKGFVFPPSFSKAILWSGANLVPPAAHEVKFRNLAGNKANYLIISHKVLMQPTSSSTNPIKDYASYRASGVGGGYDTLVMDVDLIYNQFFFGDKSAAALRRYMKYMMANGKPEYLLLLGKGLEADNVNVRKNPNSLAYKDLVPTGGTPGSDIFFTADWEKGNYAPKVATGRVPANTAAEVLAYLDKVKTHEALPQNLDWRKNILHLIGSHGSEQNTILSYMRSYERIIEDKWLGANVKSVIRSSTGGLETVNIARELNNGLSLITFFGHSSGTVSDLDIGRVSDVVNGYNNENKYPMLLMNGCNAGNIFTTQRSFGEDWLLTPNKGTIGFLAHVSYGYPSLMNVYSSNFYTTAFANEEYLLKPIGIQHKRAIELTEQKVKGDNAIAMNMQMILQADPALHVIAPDKADYTVTDGGLSLHSLDGSTKVTANSEKFLLKVDVRNLGKVNDKPFQISVTRKLENGTSIEYDPQEVQAVYYRDTVELELEAKTTNGFGVNVFEVKLDPNNDIEELEENNNTATLEYFFSKSGVLAIGPKEYSIISENKVKLIGHSTDLLVGRRGYYFEIDTVYTFNSPWKKINVVQADLMPEWEVTLPESGVYFWRLRYETAAAGEELVWASSSFRYIPNSQPGWSQKGIGQLQKAVKQSLIDDPEKEELSFSPMYRIFELKGVGGGGTFGYPPYGIFLDNFKTIEADCAGRSANFMAIVLNDKTLEPFLGMPAGLGRICGTEPKFVYHFGNLTTAADRTKLEEFLRAIPEGYHVAMLSMYNVPFTTFPESLKEAFRNIGSSLIDKLKTGEPFAIVGRKGSVPGTAVEVGPSDTDPTPANLQTISMEKEVISKVGQGTLTSSLIGPANKWQSLQLQLDLEDSDSYQLDIVGVNNNQEEIVLWRDVKATDFDISSVNATTFPYLKLKLILKDEVQRSAPKLNYWTVLFEGVPEGLMRPDLVGLDKYQLETLSEQATNGQLNLQFAFHNISSNSFNDSLTVEAVVFLENGGKEQKSFKVKPLQKEELLYFTHAFSTLKMKGNNRLRVTVNPRGIPETLPEQNYLNNVLEVPFTVGQYVGMPPTLDIVFDGNRILDGDIVSPRPVINMVLKDNTNKIPITDPASVKVYLKKEGGDFEEINVSSDSRVKWFPADDKNDFRVEYQPQLEDGEYTLEVQGEDALGQRAGTERFSINFKVINESSITNFYPYPNPFSSKTRFVFTLTGTTVPENMRLQIMTVTGKVIREIQKQELGPIKIGNNVTEFAWDGTDEFGDRLANGVYLYRVIMDNGQDEMKHRSTKGDKAFQKEYGKVYILR</sequence>
<dbReference type="InterPro" id="IPR001769">
    <property type="entry name" value="Gingipain"/>
</dbReference>
<dbReference type="Gene3D" id="2.60.40.10">
    <property type="entry name" value="Immunoglobulins"/>
    <property type="match status" value="1"/>
</dbReference>
<reference evidence="6" key="1">
    <citation type="journal article" date="2019" name="Int. J. Syst. Evol. Microbiol.">
        <title>The Global Catalogue of Microorganisms (GCM) 10K type strain sequencing project: providing services to taxonomists for standard genome sequencing and annotation.</title>
        <authorList>
            <consortium name="The Broad Institute Genomics Platform"/>
            <consortium name="The Broad Institute Genome Sequencing Center for Infectious Disease"/>
            <person name="Wu L."/>
            <person name="Ma J."/>
        </authorList>
    </citation>
    <scope>NUCLEOTIDE SEQUENCE [LARGE SCALE GENOMIC DNA]</scope>
    <source>
        <strain evidence="6">CGMCC 4.7393</strain>
    </source>
</reference>
<accession>A0ABW2DQN4</accession>
<dbReference type="InterPro" id="IPR013783">
    <property type="entry name" value="Ig-like_fold"/>
</dbReference>
<protein>
    <submittedName>
        <fullName evidence="5">C25 family cysteine peptidase</fullName>
    </submittedName>
</protein>
<keyword evidence="1" id="KW-0732">Signal</keyword>
<gene>
    <name evidence="5" type="ORF">ACFQHR_13730</name>
</gene>
<dbReference type="Proteomes" id="UP001596405">
    <property type="component" value="Unassembled WGS sequence"/>
</dbReference>
<dbReference type="SUPFAM" id="SSF52129">
    <property type="entry name" value="Caspase-like"/>
    <property type="match status" value="1"/>
</dbReference>
<proteinExistence type="predicted"/>
<evidence type="ECO:0000259" key="3">
    <source>
        <dbReference type="Pfam" id="PF07705"/>
    </source>
</evidence>
<dbReference type="EMBL" id="JBHSYQ010000006">
    <property type="protein sequence ID" value="MFC6998693.1"/>
    <property type="molecule type" value="Genomic_DNA"/>
</dbReference>
<dbReference type="Gene3D" id="2.60.40.4070">
    <property type="match status" value="1"/>
</dbReference>
<dbReference type="InterPro" id="IPR011635">
    <property type="entry name" value="CARDB"/>
</dbReference>
<evidence type="ECO:0000259" key="2">
    <source>
        <dbReference type="Pfam" id="PF01364"/>
    </source>
</evidence>
<feature type="domain" description="CARDB" evidence="3">
    <location>
        <begin position="789"/>
        <end position="881"/>
    </location>
</feature>
<name>A0ABW2DQN4_9BACT</name>
<feature type="domain" description="ILEI/PANDER" evidence="4">
    <location>
        <begin position="1103"/>
        <end position="1169"/>
    </location>
</feature>
<evidence type="ECO:0000313" key="5">
    <source>
        <dbReference type="EMBL" id="MFC6998693.1"/>
    </source>
</evidence>
<dbReference type="Gene3D" id="3.40.50.1460">
    <property type="match status" value="1"/>
</dbReference>
<dbReference type="Pfam" id="PF01364">
    <property type="entry name" value="Peptidase_C25"/>
    <property type="match status" value="1"/>
</dbReference>
<feature type="domain" description="Gingipain" evidence="2">
    <location>
        <begin position="403"/>
        <end position="762"/>
    </location>
</feature>
<dbReference type="Gene3D" id="3.40.50.10390">
    <property type="entry name" value="Gingipain r, domain 1"/>
    <property type="match status" value="1"/>
</dbReference>
<dbReference type="InterPro" id="IPR029030">
    <property type="entry name" value="Caspase-like_dom_sf"/>
</dbReference>